<dbReference type="Pfam" id="PF01363">
    <property type="entry name" value="FYVE"/>
    <property type="match status" value="1"/>
</dbReference>
<evidence type="ECO:0000313" key="15">
    <source>
        <dbReference type="Proteomes" id="UP001314169"/>
    </source>
</evidence>
<dbReference type="CDD" id="cd03569">
    <property type="entry name" value="VHS_Hrs"/>
    <property type="match status" value="1"/>
</dbReference>
<evidence type="ECO:0000256" key="6">
    <source>
        <dbReference type="ARBA" id="ARBA00022771"/>
    </source>
</evidence>
<feature type="region of interest" description="Disordered" evidence="11">
    <location>
        <begin position="648"/>
        <end position="689"/>
    </location>
</feature>
<dbReference type="EMBL" id="OY882873">
    <property type="protein sequence ID" value="CAK6438617.1"/>
    <property type="molecule type" value="Genomic_DNA"/>
</dbReference>
<feature type="compositionally biased region" description="Pro residues" evidence="11">
    <location>
        <begin position="745"/>
        <end position="756"/>
    </location>
</feature>
<reference evidence="14" key="1">
    <citation type="submission" date="2023-12" db="EMBL/GenBank/DDBJ databases">
        <authorList>
            <person name="Brown T."/>
        </authorList>
    </citation>
    <scope>NUCLEOTIDE SEQUENCE</scope>
</reference>
<feature type="domain" description="FYVE-type" evidence="12">
    <location>
        <begin position="160"/>
        <end position="220"/>
    </location>
</feature>
<feature type="region of interest" description="Disordered" evidence="11">
    <location>
        <begin position="337"/>
        <end position="382"/>
    </location>
</feature>
<dbReference type="Pfam" id="PF00790">
    <property type="entry name" value="VHS"/>
    <property type="match status" value="1"/>
</dbReference>
<keyword evidence="8" id="KW-0813">Transport</keyword>
<dbReference type="CDD" id="cd15720">
    <property type="entry name" value="FYVE_Hrs"/>
    <property type="match status" value="1"/>
</dbReference>
<keyword evidence="15" id="KW-1185">Reference proteome</keyword>
<protein>
    <recommendedName>
        <fullName evidence="2 8">Hepatocyte growth factor-regulated tyrosine kinase substrate</fullName>
    </recommendedName>
</protein>
<dbReference type="PROSITE" id="PS50179">
    <property type="entry name" value="VHS"/>
    <property type="match status" value="1"/>
</dbReference>
<dbReference type="PANTHER" id="PTHR46275">
    <property type="entry name" value="HEPATOCYTE GROWTH FACTOR-REGULATED TYROSINE KINASE SUBSTRATE"/>
    <property type="match status" value="1"/>
</dbReference>
<evidence type="ECO:0000256" key="9">
    <source>
        <dbReference type="PROSITE-ProRule" id="PRU00091"/>
    </source>
</evidence>
<keyword evidence="8" id="KW-0653">Protein transport</keyword>
<feature type="region of interest" description="Disordered" evidence="11">
    <location>
        <begin position="221"/>
        <end position="320"/>
    </location>
</feature>
<evidence type="ECO:0000259" key="12">
    <source>
        <dbReference type="PROSITE" id="PS50178"/>
    </source>
</evidence>
<dbReference type="InterPro" id="IPR002014">
    <property type="entry name" value="VHS_dom"/>
</dbReference>
<dbReference type="Gene3D" id="3.30.40.10">
    <property type="entry name" value="Zinc/RING finger domain, C3HC4 (zinc finger)"/>
    <property type="match status" value="1"/>
</dbReference>
<dbReference type="InterPro" id="IPR024641">
    <property type="entry name" value="HRS_helical"/>
</dbReference>
<feature type="compositionally biased region" description="Low complexity" evidence="11">
    <location>
        <begin position="757"/>
        <end position="767"/>
    </location>
</feature>
<keyword evidence="10" id="KW-0175">Coiled coil</keyword>
<feature type="compositionally biased region" description="Low complexity" evidence="11">
    <location>
        <begin position="294"/>
        <end position="311"/>
    </location>
</feature>
<dbReference type="SMART" id="SM00288">
    <property type="entry name" value="VHS"/>
    <property type="match status" value="1"/>
</dbReference>
<dbReference type="InterPro" id="IPR008942">
    <property type="entry name" value="ENTH_VHS"/>
</dbReference>
<evidence type="ECO:0000256" key="5">
    <source>
        <dbReference type="ARBA" id="ARBA00022723"/>
    </source>
</evidence>
<dbReference type="Proteomes" id="UP001314169">
    <property type="component" value="Chromosome 16"/>
</dbReference>
<dbReference type="PIRSF" id="PIRSF036956">
    <property type="entry name" value="Hrs_Vps27"/>
    <property type="match status" value="1"/>
</dbReference>
<feature type="domain" description="VHS" evidence="13">
    <location>
        <begin position="15"/>
        <end position="143"/>
    </location>
</feature>
<evidence type="ECO:0000313" key="14">
    <source>
        <dbReference type="EMBL" id="CAK6438617.1"/>
    </source>
</evidence>
<feature type="compositionally biased region" description="Pro residues" evidence="11">
    <location>
        <begin position="680"/>
        <end position="689"/>
    </location>
</feature>
<comment type="function">
    <text evidence="8">Involved in intracellular signal transduction mediated by cytokines and growth factors. When associated with STAM, it suppresses DNA signaling upon stimulation by IL-2 and GM-CSF. Could be a direct effector of PI3-kinase in vesicular pathway via early endosomes and may regulate trafficking to early and late endosomes by recruiting clathrin. May concentrate ubiquitinated receptors within clathrin-coated regions. Involved in down-regulation of receptor tyrosine kinase via multivesicular body (MVBs) when complexed with STAM (ESCRT-0 complex). The ESCRT-0 complex binds ubiquitin and acts as sorting machinery that recognizes ubiquitinated receptors and transfers them to further sequential lysosomal sorting/trafficking processes. May contribute to the efficient recruitment of SMADs to the activin receptor complex. Involved in receptor recycling via its association with the CART complex, a multiprotein complex required for efficient transferrin receptor recycling but not for EGFR degradation.</text>
</comment>
<keyword evidence="4" id="KW-0597">Phosphoprotein</keyword>
<dbReference type="InterPro" id="IPR011011">
    <property type="entry name" value="Znf_FYVE_PHD"/>
</dbReference>
<evidence type="ECO:0000256" key="10">
    <source>
        <dbReference type="SAM" id="Coils"/>
    </source>
</evidence>
<evidence type="ECO:0000256" key="2">
    <source>
        <dbReference type="ARBA" id="ARBA00015450"/>
    </source>
</evidence>
<name>A0ABN9ZJY7_PIPNA</name>
<feature type="compositionally biased region" description="Low complexity" evidence="11">
    <location>
        <begin position="228"/>
        <end position="243"/>
    </location>
</feature>
<dbReference type="SMART" id="SM00064">
    <property type="entry name" value="FYVE"/>
    <property type="match status" value="1"/>
</dbReference>
<accession>A0ABN9ZJY7</accession>
<keyword evidence="8" id="KW-0967">Endosome</keyword>
<evidence type="ECO:0000256" key="8">
    <source>
        <dbReference type="PIRNR" id="PIRNR036956"/>
    </source>
</evidence>
<keyword evidence="3 8" id="KW-0963">Cytoplasm</keyword>
<dbReference type="PROSITE" id="PS50330">
    <property type="entry name" value="UIM"/>
    <property type="match status" value="1"/>
</dbReference>
<evidence type="ECO:0000256" key="1">
    <source>
        <dbReference type="ARBA" id="ARBA00004469"/>
    </source>
</evidence>
<feature type="compositionally biased region" description="Low complexity" evidence="11">
    <location>
        <begin position="648"/>
        <end position="670"/>
    </location>
</feature>
<dbReference type="Pfam" id="PF12210">
    <property type="entry name" value="Hrs_helical"/>
    <property type="match status" value="1"/>
</dbReference>
<dbReference type="PANTHER" id="PTHR46275:SF1">
    <property type="entry name" value="HEPATOCYTE GROWTH FACTOR-REGULATED TYROSINE KINASE SUBSTRATE"/>
    <property type="match status" value="1"/>
</dbReference>
<feature type="compositionally biased region" description="Low complexity" evidence="11">
    <location>
        <begin position="352"/>
        <end position="372"/>
    </location>
</feature>
<keyword evidence="8" id="KW-0472">Membrane</keyword>
<gene>
    <name evidence="14" type="ORF">MPIPNATIZW_LOCUS6923</name>
</gene>
<keyword evidence="7" id="KW-0862">Zinc</keyword>
<dbReference type="PROSITE" id="PS50178">
    <property type="entry name" value="ZF_FYVE"/>
    <property type="match status" value="1"/>
</dbReference>
<dbReference type="InterPro" id="IPR017455">
    <property type="entry name" value="Znf_FYVE-rel"/>
</dbReference>
<dbReference type="Gene3D" id="1.25.40.90">
    <property type="match status" value="1"/>
</dbReference>
<dbReference type="Gene3D" id="1.20.5.1940">
    <property type="match status" value="1"/>
</dbReference>
<evidence type="ECO:0000256" key="3">
    <source>
        <dbReference type="ARBA" id="ARBA00022490"/>
    </source>
</evidence>
<evidence type="ECO:0000256" key="7">
    <source>
        <dbReference type="ARBA" id="ARBA00022833"/>
    </source>
</evidence>
<dbReference type="InterPro" id="IPR017073">
    <property type="entry name" value="HGS/VPS27"/>
</dbReference>
<evidence type="ECO:0000256" key="4">
    <source>
        <dbReference type="ARBA" id="ARBA00022553"/>
    </source>
</evidence>
<dbReference type="InterPro" id="IPR013083">
    <property type="entry name" value="Znf_RING/FYVE/PHD"/>
</dbReference>
<keyword evidence="5" id="KW-0479">Metal-binding</keyword>
<feature type="compositionally biased region" description="Polar residues" evidence="11">
    <location>
        <begin position="719"/>
        <end position="738"/>
    </location>
</feature>
<evidence type="ECO:0000259" key="13">
    <source>
        <dbReference type="PROSITE" id="PS50179"/>
    </source>
</evidence>
<proteinExistence type="predicted"/>
<feature type="region of interest" description="Disordered" evidence="11">
    <location>
        <begin position="718"/>
        <end position="776"/>
    </location>
</feature>
<dbReference type="InterPro" id="IPR003903">
    <property type="entry name" value="UIM_dom"/>
</dbReference>
<dbReference type="SUPFAM" id="SSF57903">
    <property type="entry name" value="FYVE/PHD zinc finger"/>
    <property type="match status" value="1"/>
</dbReference>
<sequence length="776" mass="85517">MGRGSGTFERLLDKATSQLLLETDWESILQICDLIRQGDTQAKYAVSSIKKKVSDKNPHVALYALEVMESVVKNCGQTVHDEVANKQTMEELKELLKRQVEVNVRNKILYLIQAWAHAFRNEPKYKVVQDTYQIMKVEGHVFPEFKESDAMFAAERAPDWVDAEECHRCRVQFGVVTRKHHCRACGQIFCGKCSSRSSTIPKFGIEKEVRVCEPCYEQLNKKADGKAPPTTELPPEYLTSPLSQQSQLPPKRDETALQEEEELQLALALSQSEAEEKERMRQKSGYTAYPKAEPTPVTSSAPPASSLYASPVNSSAPLAEDMDPELARYLNRNYWEKKQEEARKSPTPSAPAPQAEPAAQPVEAPAAPAVAVEPPPPDTDTDPQPLASCGGLFSEQQFQNGEPEESHARLLKALQSAVSTFVNRVKSNHVRGRSITNDSAVLSLFQSINGLHPQLLGLLDRLDERRLYYEGLQDKLAQIRDARGALSALREEHREKLRRAAEEAERQRQIQLAQKLEIMRQKKQEYLEVQRQLAIQRLQEQEKERQLRLEQQKQTIQMRAQMPAFSLPYAQLQAMPTAGGVLYQPSGPTSYPGTYSPASSVEGSPMHTVYMSQPAAAAGSPYPSVPGAGADPSVASTYMYSAAVTGAQTAPQGPAGPAASPAYSSYQPTPTQGYQAFPPQTVPSQPPQPASVAYMGTQAVPMGYQPYGMQSLMAALPSQDASLQPQPQPYITGQQPMYQQMAPAGGPPQQPPPVAQQPPAQGLQVQGSEAQLISFD</sequence>
<keyword evidence="6 9" id="KW-0863">Zinc-finger</keyword>
<comment type="subcellular location">
    <subcellularLocation>
        <location evidence="8">Cytoplasm</location>
    </subcellularLocation>
    <subcellularLocation>
        <location evidence="1 8">Early endosome membrane</location>
        <topology evidence="1 8">Peripheral membrane protein</topology>
        <orientation evidence="1 8">Cytoplasmic side</orientation>
    </subcellularLocation>
    <subcellularLocation>
        <location evidence="8">Endosome</location>
        <location evidence="8">Multivesicular body membrane</location>
        <topology evidence="8">Peripheral membrane protein</topology>
    </subcellularLocation>
</comment>
<feature type="coiled-coil region" evidence="10">
    <location>
        <begin position="472"/>
        <end position="555"/>
    </location>
</feature>
<dbReference type="InterPro" id="IPR000306">
    <property type="entry name" value="Znf_FYVE"/>
</dbReference>
<dbReference type="SUPFAM" id="SSF48464">
    <property type="entry name" value="ENTH/VHS domain"/>
    <property type="match status" value="1"/>
</dbReference>
<dbReference type="CDD" id="cd21387">
    <property type="entry name" value="GAT_Hrs"/>
    <property type="match status" value="1"/>
</dbReference>
<evidence type="ECO:0000256" key="11">
    <source>
        <dbReference type="SAM" id="MobiDB-lite"/>
    </source>
</evidence>
<organism evidence="14 15">
    <name type="scientific">Pipistrellus nathusii</name>
    <name type="common">Nathusius' pipistrelle</name>
    <dbReference type="NCBI Taxonomy" id="59473"/>
    <lineage>
        <taxon>Eukaryota</taxon>
        <taxon>Metazoa</taxon>
        <taxon>Chordata</taxon>
        <taxon>Craniata</taxon>
        <taxon>Vertebrata</taxon>
        <taxon>Euteleostomi</taxon>
        <taxon>Mammalia</taxon>
        <taxon>Eutheria</taxon>
        <taxon>Laurasiatheria</taxon>
        <taxon>Chiroptera</taxon>
        <taxon>Yangochiroptera</taxon>
        <taxon>Vespertilionidae</taxon>
        <taxon>Pipistrellus</taxon>
    </lineage>
</organism>